<evidence type="ECO:0000256" key="11">
    <source>
        <dbReference type="ARBA" id="ARBA00022989"/>
    </source>
</evidence>
<keyword evidence="14" id="KW-0325">Glycoprotein</keyword>
<feature type="transmembrane region" description="Helical" evidence="21">
    <location>
        <begin position="136"/>
        <end position="157"/>
    </location>
</feature>
<feature type="compositionally biased region" description="Low complexity" evidence="20">
    <location>
        <begin position="571"/>
        <end position="584"/>
    </location>
</feature>
<feature type="binding site" evidence="17">
    <location>
        <position position="905"/>
    </location>
    <ligand>
        <name>Ca(2+)</name>
        <dbReference type="ChEBI" id="CHEBI:29108"/>
    </ligand>
</feature>
<keyword evidence="2" id="KW-0813">Transport</keyword>
<dbReference type="SUPFAM" id="SSF81324">
    <property type="entry name" value="Voltage-gated potassium channels"/>
    <property type="match status" value="4"/>
</dbReference>
<dbReference type="InterPro" id="IPR014873">
    <property type="entry name" value="VDCC_a1su_IQ"/>
</dbReference>
<dbReference type="FunFam" id="1.10.287.70:FF:000007">
    <property type="entry name" value="Voltage-dependent L-type calcium channel subunit alpha"/>
    <property type="match status" value="1"/>
</dbReference>
<feature type="region of interest" description="Disordered" evidence="20">
    <location>
        <begin position="557"/>
        <end position="584"/>
    </location>
</feature>
<protein>
    <recommendedName>
        <fullName evidence="16">Voltage-dependent calcium channel type A subunit alpha-1</fullName>
    </recommendedName>
</protein>
<feature type="transmembrane region" description="Helical" evidence="21">
    <location>
        <begin position="1240"/>
        <end position="1263"/>
    </location>
</feature>
<feature type="transmembrane region" description="Helical" evidence="21">
    <location>
        <begin position="719"/>
        <end position="740"/>
    </location>
</feature>
<keyword evidence="7 17" id="KW-0479">Metal-binding</keyword>
<feature type="transmembrane region" description="Helical" evidence="21">
    <location>
        <begin position="1015"/>
        <end position="1033"/>
    </location>
</feature>
<keyword evidence="11 21" id="KW-1133">Transmembrane helix</keyword>
<dbReference type="InterPro" id="IPR005821">
    <property type="entry name" value="Ion_trans_dom"/>
</dbReference>
<dbReference type="Pfam" id="PF16905">
    <property type="entry name" value="GPHH"/>
    <property type="match status" value="1"/>
</dbReference>
<evidence type="ECO:0000313" key="24">
    <source>
        <dbReference type="Proteomes" id="UP000728185"/>
    </source>
</evidence>
<comment type="subcellular location">
    <subcellularLocation>
        <location evidence="1 18">Membrane</location>
        <topology evidence="1 18">Multi-pass membrane protein</topology>
    </subcellularLocation>
</comment>
<comment type="caution">
    <text evidence="23">The sequence shown here is derived from an EMBL/GenBank/DDBJ whole genome shotgun (WGS) entry which is preliminary data.</text>
</comment>
<evidence type="ECO:0000259" key="22">
    <source>
        <dbReference type="PROSITE" id="PS50222"/>
    </source>
</evidence>
<feature type="transmembrane region" description="Helical" evidence="21">
    <location>
        <begin position="316"/>
        <end position="336"/>
    </location>
</feature>
<feature type="compositionally biased region" description="Basic and acidic residues" evidence="20">
    <location>
        <begin position="1512"/>
        <end position="1533"/>
    </location>
</feature>
<evidence type="ECO:0000256" key="10">
    <source>
        <dbReference type="ARBA" id="ARBA00022882"/>
    </source>
</evidence>
<dbReference type="PANTHER" id="PTHR45628:SF7">
    <property type="entry name" value="VOLTAGE-DEPENDENT CALCIUM CHANNEL TYPE A SUBUNIT ALPHA-1"/>
    <property type="match status" value="1"/>
</dbReference>
<evidence type="ECO:0000256" key="5">
    <source>
        <dbReference type="ARBA" id="ARBA00022673"/>
    </source>
</evidence>
<dbReference type="GO" id="GO:0098703">
    <property type="term" value="P:calcium ion import across plasma membrane"/>
    <property type="evidence" value="ECO:0007669"/>
    <property type="project" value="TreeGrafter"/>
</dbReference>
<dbReference type="InterPro" id="IPR031649">
    <property type="entry name" value="GPHH_dom"/>
</dbReference>
<dbReference type="PROSITE" id="PS50222">
    <property type="entry name" value="EF_HAND_2"/>
    <property type="match status" value="1"/>
</dbReference>
<dbReference type="EMBL" id="LUCM01008617">
    <property type="protein sequence ID" value="KAA0188137.1"/>
    <property type="molecule type" value="Genomic_DNA"/>
</dbReference>
<dbReference type="FunFam" id="1.20.120.350:FF:000001">
    <property type="entry name" value="Voltage-dependent L-type calcium channel subunit alpha"/>
    <property type="match status" value="1"/>
</dbReference>
<keyword evidence="4 18" id="KW-0109">Calcium transport</keyword>
<keyword evidence="6 21" id="KW-0812">Transmembrane</keyword>
<evidence type="ECO:0000256" key="17">
    <source>
        <dbReference type="PIRSR" id="PIRSR602077-1"/>
    </source>
</evidence>
<accession>A0A8E0RU81</accession>
<dbReference type="InterPro" id="IPR002077">
    <property type="entry name" value="VDCCAlpha1"/>
</dbReference>
<feature type="transmembrane region" description="Helical" evidence="21">
    <location>
        <begin position="752"/>
        <end position="768"/>
    </location>
</feature>
<dbReference type="Gene3D" id="6.10.250.2500">
    <property type="match status" value="1"/>
</dbReference>
<evidence type="ECO:0000313" key="23">
    <source>
        <dbReference type="EMBL" id="KAA0188137.1"/>
    </source>
</evidence>
<dbReference type="GO" id="GO:0098793">
    <property type="term" value="C:presynapse"/>
    <property type="evidence" value="ECO:0007669"/>
    <property type="project" value="UniProtKB-ARBA"/>
</dbReference>
<feature type="coiled-coil region" evidence="19">
    <location>
        <begin position="249"/>
        <end position="288"/>
    </location>
</feature>
<dbReference type="GO" id="GO:0005509">
    <property type="term" value="F:calcium ion binding"/>
    <property type="evidence" value="ECO:0007669"/>
    <property type="project" value="InterPro"/>
</dbReference>
<keyword evidence="24" id="KW-1185">Reference proteome</keyword>
<feature type="domain" description="EF-hand" evidence="22">
    <location>
        <begin position="1279"/>
        <end position="1314"/>
    </location>
</feature>
<feature type="transmembrane region" description="Helical" evidence="21">
    <location>
        <begin position="1154"/>
        <end position="1171"/>
    </location>
</feature>
<dbReference type="FunFam" id="1.10.238.10:FF:000063">
    <property type="entry name" value="Voltage-dependent N-type calcium channel subunit alpha"/>
    <property type="match status" value="1"/>
</dbReference>
<evidence type="ECO:0000256" key="2">
    <source>
        <dbReference type="ARBA" id="ARBA00022448"/>
    </source>
</evidence>
<feature type="transmembrane region" description="Helical" evidence="21">
    <location>
        <begin position="933"/>
        <end position="959"/>
    </location>
</feature>
<dbReference type="SMART" id="SM01062">
    <property type="entry name" value="Ca_chan_IQ"/>
    <property type="match status" value="1"/>
</dbReference>
<dbReference type="PRINTS" id="PR00167">
    <property type="entry name" value="CACHANNEL"/>
</dbReference>
<evidence type="ECO:0000256" key="4">
    <source>
        <dbReference type="ARBA" id="ARBA00022568"/>
    </source>
</evidence>
<organism evidence="23 24">
    <name type="scientific">Fasciolopsis buskii</name>
    <dbReference type="NCBI Taxonomy" id="27845"/>
    <lineage>
        <taxon>Eukaryota</taxon>
        <taxon>Metazoa</taxon>
        <taxon>Spiralia</taxon>
        <taxon>Lophotrochozoa</taxon>
        <taxon>Platyhelminthes</taxon>
        <taxon>Trematoda</taxon>
        <taxon>Digenea</taxon>
        <taxon>Plagiorchiida</taxon>
        <taxon>Echinostomata</taxon>
        <taxon>Echinostomatoidea</taxon>
        <taxon>Fasciolidae</taxon>
        <taxon>Fasciolopsis</taxon>
    </lineage>
</organism>
<sequence length="1985" mass="225448">MFMTSGSGVNLRTLRAVRVLRPLKLVSGVPSLQVVLTSILKAMAPLLQIGILVLFAILIFAIVGLEFYSGVFHVTCFREDNPTELPTSIPDAPGLIPCQPKDSSTRPIGAFSCPPNYTCKGYWEGPNYGITSFDNIGYAMLTVFQCITLEGWTDVLYMTNRAYGPRVNVIYFIPLIVIGAFLLINLVLGVLSGEFAKERERVEKRRAFLKLRRQQQSDRELNGYLDWIQKAEEVILAEEQTSFAEKLRIIKARKRAEKLRRRSNDAEKQAIAAELENFEAELKEKRRFRLPGTGRFFKCQKRFRFVIRRLVKSQKFYIAVVVLVLLNTLCVSVEFYGQPGWLTEFLSYTEFVFLALFMCEMVLKIYGLGGVLYFQSSFNIFDFMVVIASLFEIIWQIFYPSDSFGFSALRSIRLLRIFKITRYWASLRNLVLSLLNAMRSILSLLFLLFLFMLIFALLGMQLFGGEFNFDDGKPGQNFDTFVKALLTVFQILTGEDWNAIMYDGIRSQGGVSNGGFVYCIYFVLLVLFGNYTLLNVFLAIAVDNLANAQELTAAEEEEKRLADQLAEEENNAAGSSASGENGNESTKAIISDLDDNKKSTDEAIRRNLINDFEAGSQNNYIGTQKVSLPIGQASADPETGNNPEAAKPQTYGKPMLPYSSMFIFSSTNPVRRFCHFMVNLRFFDLFIMIVIASSSLALAAEDPVSENSIRNCLLEYFDHAFTCVFAIEMLLKLIDLGVFLHPNSYCRDTWNLLDAAVVIGALISFFRSNPFGGKPSHAGGKNLSTIKSLRVLRVLRPLKTIRRVPKLKAVFDCVVSSLKNVGIILVVYILFQFIFSVVAVQLFQGKFFYCTDQSKYTKEQCQGYYFSYEEGPIPVVKPRVWGSRDFHYDNVISAMLTLFTVTTGEGWPGILKNSMDATEVNHGPREDYRQQMAIFYIIFFIVFPFFFVNIFVALIIITFQEQGENELVDHELDKNQKQCMEFAINAKPLCRYMPSNRNSTKYRIWRLVVSSPFEYYIMMMIALNTLILMMKYYRPDHTESGSTTPDLDTQKYQNYCSTLVYLNTAFTAMFTMECLLKLVAFGPKSYFRDWWNTFDFITVVGSITDVLVSELQDSSFLSLGFLRLFRAARLIKLIRQGYTIRILLWTFIQSFKALPYVLLLIAMLFFIYAVVGMQVFGTIAINDEVGQITTYNNFHSFLNAALLLFRCATGESWQEVMLACTDGQECVNKSAASCGSSASYAYFVSFNFLCSFLMLNLFVAVIMDNFDYLTRDSSILGSHHLDEFIRVWAEYDPGATGRIHHTEMYEMLRKLEPPVGFGQNCPYRLAYRKLIRMNMPVDNQGTVHFTTTLFALVREALSIKMAPAELMDQKDAELRETIRTLWPVQAKRKLDLLQPPDSEYTFTHLTVGKIYAGLLILENWQLNRANACKVNANLGVGNKQKLEACLTKILGHDPFLSASHPGGFNIDRSRRNSRADQRSLSVFKGDKLQDERSRLGTASSIINTTPRATTNHVHDSTAFERYPPTDEQTRQEKPQIVISTAVDQSSRESNRVPDEVDTDYHDSLSITSTEYLQMAGAQARVPPRENGHLVKPISRESASQPRLTFYSQPPETESIDSYDSSSYAVPVVTNTRQTYIARGYRPINRQLCGYIGRGRESPMNFAGAVSTLVEQVNLLAERNRIDKSLRRHVKDVDWDNLSAYKLRMRARNRYASNSDLRMPYIQCYASPGRSSTPSTGIQGLPLSVRYPIREESGLYTKINPQWSTQYPVEESNYHPVYADEAESSGQEQFENVPAPDRYGGPNSPRLQSSGILHDSWTLIPVTSEATLRADTVRSGNRPGPTTPRRSIYPYPVIHGVRSEPHPDLKRVEIPAVRHVRESESDERDELGTDDDDEFSRSTIIHVDSRNTLMKPNVTTNDIITTSIRDNNNNENNSNKTRKRFELPRLLQSPTDTERYGQEANAPTCSWVFYAVPPSQENTDDSLKDP</sequence>
<dbReference type="FunFam" id="1.10.287.70:FF:000059">
    <property type="entry name" value="Voltage-dependent N-type calcium channel subunit alpha"/>
    <property type="match status" value="1"/>
</dbReference>
<keyword evidence="12" id="KW-0406">Ion transport</keyword>
<dbReference type="Proteomes" id="UP000728185">
    <property type="component" value="Unassembled WGS sequence"/>
</dbReference>
<gene>
    <name evidence="23" type="ORF">FBUS_06248</name>
</gene>
<dbReference type="GO" id="GO:0008331">
    <property type="term" value="F:high voltage-gated calcium channel activity"/>
    <property type="evidence" value="ECO:0007669"/>
    <property type="project" value="TreeGrafter"/>
</dbReference>
<evidence type="ECO:0000256" key="3">
    <source>
        <dbReference type="ARBA" id="ARBA00022553"/>
    </source>
</evidence>
<evidence type="ECO:0000256" key="21">
    <source>
        <dbReference type="SAM" id="Phobius"/>
    </source>
</evidence>
<feature type="transmembrane region" description="Helical" evidence="21">
    <location>
        <begin position="441"/>
        <end position="463"/>
    </location>
</feature>
<evidence type="ECO:0000256" key="8">
    <source>
        <dbReference type="ARBA" id="ARBA00022737"/>
    </source>
</evidence>
<evidence type="ECO:0000256" key="7">
    <source>
        <dbReference type="ARBA" id="ARBA00022723"/>
    </source>
</evidence>
<feature type="transmembrane region" description="Helical" evidence="21">
    <location>
        <begin position="1054"/>
        <end position="1078"/>
    </location>
</feature>
<keyword evidence="3" id="KW-0597">Phosphoprotein</keyword>
<evidence type="ECO:0000256" key="9">
    <source>
        <dbReference type="ARBA" id="ARBA00022837"/>
    </source>
</evidence>
<dbReference type="Pfam" id="PF00520">
    <property type="entry name" value="Ion_trans"/>
    <property type="match status" value="4"/>
</dbReference>
<name>A0A8E0RU81_9TREM</name>
<dbReference type="GO" id="GO:0005891">
    <property type="term" value="C:voltage-gated calcium channel complex"/>
    <property type="evidence" value="ECO:0007669"/>
    <property type="project" value="InterPro"/>
</dbReference>
<evidence type="ECO:0000256" key="20">
    <source>
        <dbReference type="SAM" id="MobiDB-lite"/>
    </source>
</evidence>
<dbReference type="PANTHER" id="PTHR45628">
    <property type="entry name" value="VOLTAGE-DEPENDENT CALCIUM CHANNEL TYPE A SUBUNIT ALPHA-1"/>
    <property type="match status" value="1"/>
</dbReference>
<evidence type="ECO:0000256" key="18">
    <source>
        <dbReference type="RuleBase" id="RU003808"/>
    </source>
</evidence>
<evidence type="ECO:0000256" key="12">
    <source>
        <dbReference type="ARBA" id="ARBA00023065"/>
    </source>
</evidence>
<dbReference type="FunFam" id="1.20.120.350:FF:000011">
    <property type="entry name" value="Voltage-dependent N-type calcium channel subunit alpha"/>
    <property type="match status" value="1"/>
</dbReference>
<reference evidence="23" key="1">
    <citation type="submission" date="2019-05" db="EMBL/GenBank/DDBJ databases">
        <title>Annotation for the trematode Fasciolopsis buski.</title>
        <authorList>
            <person name="Choi Y.-J."/>
        </authorList>
    </citation>
    <scope>NUCLEOTIDE SEQUENCE</scope>
    <source>
        <strain evidence="23">HT</strain>
        <tissue evidence="23">Whole worm</tissue>
    </source>
</reference>
<dbReference type="Gene3D" id="1.10.238.10">
    <property type="entry name" value="EF-hand"/>
    <property type="match status" value="1"/>
</dbReference>
<feature type="region of interest" description="Disordered" evidence="20">
    <location>
        <begin position="1780"/>
        <end position="1800"/>
    </location>
</feature>
<evidence type="ECO:0000256" key="19">
    <source>
        <dbReference type="SAM" id="Coils"/>
    </source>
</evidence>
<proteinExistence type="inferred from homology"/>
<feature type="transmembrane region" description="Helical" evidence="21">
    <location>
        <begin position="821"/>
        <end position="843"/>
    </location>
</feature>
<dbReference type="FunFam" id="1.10.287.70:FF:000068">
    <property type="entry name" value="Voltage-dependent N-type calcium channel subunit alpha"/>
    <property type="match status" value="1"/>
</dbReference>
<keyword evidence="5 18" id="KW-0107">Calcium channel</keyword>
<dbReference type="OrthoDB" id="416585at2759"/>
<evidence type="ECO:0000256" key="16">
    <source>
        <dbReference type="ARBA" id="ARBA00069462"/>
    </source>
</evidence>
<dbReference type="InterPro" id="IPR050599">
    <property type="entry name" value="VDCC_alpha-1_subunit"/>
</dbReference>
<dbReference type="InterPro" id="IPR002048">
    <property type="entry name" value="EF_hand_dom"/>
</dbReference>
<keyword evidence="8" id="KW-0677">Repeat</keyword>
<keyword evidence="19" id="KW-0175">Coiled coil</keyword>
<evidence type="ECO:0000256" key="14">
    <source>
        <dbReference type="ARBA" id="ARBA00023180"/>
    </source>
</evidence>
<keyword evidence="9 17" id="KW-0106">Calcium</keyword>
<feature type="transmembrane region" description="Helical" evidence="21">
    <location>
        <begin position="46"/>
        <end position="68"/>
    </location>
</feature>
<feature type="transmembrane region" description="Helical" evidence="21">
    <location>
        <begin position="351"/>
        <end position="373"/>
    </location>
</feature>
<dbReference type="Gene3D" id="1.20.120.350">
    <property type="entry name" value="Voltage-gated potassium channels. Chain C"/>
    <property type="match status" value="3"/>
</dbReference>
<dbReference type="InterPro" id="IPR027359">
    <property type="entry name" value="Volt_channel_dom_sf"/>
</dbReference>
<feature type="binding site" evidence="17">
    <location>
        <position position="150"/>
    </location>
    <ligand>
        <name>Ca(2+)</name>
        <dbReference type="ChEBI" id="CHEBI:29108"/>
    </ligand>
</feature>
<feature type="binding site" evidence="17">
    <location>
        <position position="495"/>
    </location>
    <ligand>
        <name>Ca(2+)</name>
        <dbReference type="ChEBI" id="CHEBI:29108"/>
    </ligand>
</feature>
<keyword evidence="13 21" id="KW-0472">Membrane</keyword>
<feature type="region of interest" description="Disordered" evidence="20">
    <location>
        <begin position="1511"/>
        <end position="1535"/>
    </location>
</feature>
<keyword evidence="15" id="KW-0407">Ion channel</keyword>
<evidence type="ECO:0000256" key="1">
    <source>
        <dbReference type="ARBA" id="ARBA00004141"/>
    </source>
</evidence>
<dbReference type="Gene3D" id="1.10.287.70">
    <property type="match status" value="4"/>
</dbReference>
<evidence type="ECO:0000256" key="13">
    <source>
        <dbReference type="ARBA" id="ARBA00023136"/>
    </source>
</evidence>
<evidence type="ECO:0000256" key="15">
    <source>
        <dbReference type="ARBA" id="ARBA00023303"/>
    </source>
</evidence>
<evidence type="ECO:0000256" key="6">
    <source>
        <dbReference type="ARBA" id="ARBA00022692"/>
    </source>
</evidence>
<feature type="transmembrane region" description="Helical" evidence="21">
    <location>
        <begin position="680"/>
        <end position="699"/>
    </location>
</feature>
<dbReference type="Pfam" id="PF08763">
    <property type="entry name" value="Ca_chan_IQ"/>
    <property type="match status" value="1"/>
</dbReference>
<dbReference type="GO" id="GO:0007268">
    <property type="term" value="P:chemical synaptic transmission"/>
    <property type="evidence" value="ECO:0007669"/>
    <property type="project" value="TreeGrafter"/>
</dbReference>
<comment type="similarity">
    <text evidence="18">Belongs to the calcium channel alpha-1 subunit (TC 1.A.1.11) family.</text>
</comment>
<keyword evidence="10 18" id="KW-0851">Voltage-gated channel</keyword>
<feature type="transmembrane region" description="Helical" evidence="21">
    <location>
        <begin position="515"/>
        <end position="542"/>
    </location>
</feature>
<feature type="transmembrane region" description="Helical" evidence="21">
    <location>
        <begin position="169"/>
        <end position="191"/>
    </location>
</feature>